<feature type="coiled-coil region" evidence="1">
    <location>
        <begin position="82"/>
        <end position="116"/>
    </location>
</feature>
<organism evidence="3 4">
    <name type="scientific">Amphritea pacifica</name>
    <dbReference type="NCBI Taxonomy" id="2811233"/>
    <lineage>
        <taxon>Bacteria</taxon>
        <taxon>Pseudomonadati</taxon>
        <taxon>Pseudomonadota</taxon>
        <taxon>Gammaproteobacteria</taxon>
        <taxon>Oceanospirillales</taxon>
        <taxon>Oceanospirillaceae</taxon>
        <taxon>Amphritea</taxon>
    </lineage>
</organism>
<keyword evidence="1" id="KW-0175">Coiled coil</keyword>
<comment type="caution">
    <text evidence="3">The sequence shown here is derived from an EMBL/GenBank/DDBJ whole genome shotgun (WGS) entry which is preliminary data.</text>
</comment>
<evidence type="ECO:0000313" key="3">
    <source>
        <dbReference type="EMBL" id="MBN0989426.1"/>
    </source>
</evidence>
<keyword evidence="2" id="KW-0472">Membrane</keyword>
<evidence type="ECO:0000256" key="2">
    <source>
        <dbReference type="SAM" id="Phobius"/>
    </source>
</evidence>
<proteinExistence type="predicted"/>
<name>A0ABS2WCS9_9GAMM</name>
<gene>
    <name evidence="3" type="ORF">JW498_18835</name>
</gene>
<sequence>MQLSRLKLGLLIGAPVLLIIACVTGYFVYHVISEQQAENRKKVEGFGELVIPLDTTTPQATDDPSLNPTIAQDAMTPVEKVISTLKEERFKLLNEAEVMREQITTLQAKVDELERYKRTNERYAPHTFDEEVSTIHTRMRQLLASQEESKRFNSNQLKGMAAASAQEYRRYLTMNKLLLDQDQIDDVVNHHLPVFAYCIGDGMDIAANNRAEELQVVEYFKTERTDLMSSRLKSDLKAVLEPCQELFAERMSSFSN</sequence>
<dbReference type="EMBL" id="JAFFZP010000040">
    <property type="protein sequence ID" value="MBN0989426.1"/>
    <property type="molecule type" value="Genomic_DNA"/>
</dbReference>
<protein>
    <submittedName>
        <fullName evidence="3">Uncharacterized protein</fullName>
    </submittedName>
</protein>
<reference evidence="3 4" key="1">
    <citation type="submission" date="2021-02" db="EMBL/GenBank/DDBJ databases">
        <title>A novel species of genus Amphritea isolated from a fishpond in China.</title>
        <authorList>
            <person name="Lu H."/>
        </authorList>
    </citation>
    <scope>NUCLEOTIDE SEQUENCE [LARGE SCALE GENOMIC DNA]</scope>
    <source>
        <strain evidence="3 4">RP18W</strain>
    </source>
</reference>
<dbReference type="PROSITE" id="PS51257">
    <property type="entry name" value="PROKAR_LIPOPROTEIN"/>
    <property type="match status" value="1"/>
</dbReference>
<dbReference type="RefSeq" id="WP_205210426.1">
    <property type="nucleotide sequence ID" value="NZ_JAFFZO010000014.1"/>
</dbReference>
<keyword evidence="2" id="KW-1133">Transmembrane helix</keyword>
<feature type="transmembrane region" description="Helical" evidence="2">
    <location>
        <begin position="12"/>
        <end position="32"/>
    </location>
</feature>
<evidence type="ECO:0000313" key="4">
    <source>
        <dbReference type="Proteomes" id="UP000760472"/>
    </source>
</evidence>
<evidence type="ECO:0000256" key="1">
    <source>
        <dbReference type="SAM" id="Coils"/>
    </source>
</evidence>
<keyword evidence="4" id="KW-1185">Reference proteome</keyword>
<dbReference type="Proteomes" id="UP000760472">
    <property type="component" value="Unassembled WGS sequence"/>
</dbReference>
<keyword evidence="2" id="KW-0812">Transmembrane</keyword>
<accession>A0ABS2WCS9</accession>